<dbReference type="SUPFAM" id="SSF103473">
    <property type="entry name" value="MFS general substrate transporter"/>
    <property type="match status" value="1"/>
</dbReference>
<evidence type="ECO:0000313" key="8">
    <source>
        <dbReference type="Proteomes" id="UP000770661"/>
    </source>
</evidence>
<evidence type="ECO:0000256" key="4">
    <source>
        <dbReference type="ARBA" id="ARBA00023136"/>
    </source>
</evidence>
<dbReference type="InterPro" id="IPR036259">
    <property type="entry name" value="MFS_trans_sf"/>
</dbReference>
<dbReference type="Gene3D" id="1.20.1250.20">
    <property type="entry name" value="MFS general substrate transporter like domains"/>
    <property type="match status" value="1"/>
</dbReference>
<gene>
    <name evidence="7" type="primary">SLC22A13_2</name>
    <name evidence="7" type="ORF">GWK47_013660</name>
</gene>
<evidence type="ECO:0000259" key="6">
    <source>
        <dbReference type="PROSITE" id="PS50850"/>
    </source>
</evidence>
<dbReference type="Pfam" id="PF00078">
    <property type="entry name" value="RVT_1"/>
    <property type="match status" value="1"/>
</dbReference>
<accession>A0A8J5C135</accession>
<feature type="transmembrane region" description="Helical" evidence="5">
    <location>
        <begin position="319"/>
        <end position="338"/>
    </location>
</feature>
<feature type="domain" description="Major facilitator superfamily (MFS) profile" evidence="6">
    <location>
        <begin position="248"/>
        <end position="675"/>
    </location>
</feature>
<keyword evidence="4 5" id="KW-0472">Membrane</keyword>
<sequence length="736" mass="82156">MLKPPDALPPHWEPAPWTLLHIIVLDMWGVCVFVVWCCGVRQGCVLAPSLFNTCTDWVLSKVVDPRYCGASFGNTKITALVFADDAIIFAESLEVLVMALEALHEEAKPLGLEKLKDLTCAREYAVAVSNRFDVLGALGDPVELWDTYKRETLQAAKECIGERPRSRRGFVSTETLEKIEESRAARLAGNRDQHRALSRRTRTFLRTDNERYVRSLAEDVEGHLNTNDLRPAYRALKKLRSKSSSRASAIRTADGRLVSDMDGQMARWAEYFGQLFTYNLACGQAYLQTSFQSVYMFGISVGAPVNGYLSDKYSRKRTVMFGYVAFIVLGLVSAWLPFLSLILVARFFLGALHAFCKYSSLIILMEVLEPKIRTLTVFGINTVWGVTVMLYGGLGYLIRDWRILQTAATLPGLLILPALWVIDESPLWLIVNGRPQEALQVFGKVARWHGVDLPPEAEMKKLVEEQAAEAQNTTLKRSSMGSLLKSFVDDVVILLRTPRLRTITLTIYFIYIVGAMVYYGLSLSGANISDDPYVFLVLSGLMELPAYIFSGFIVQYFGRKSSLSFYFLITTAVLLAVAFIPAEYSTTLLALAMVGKMAITTSYQMTIFFSSELFPTEVRSRGVSTAFMMSRLGSMGAPFITDLVGSMYPRAPFVIFGSGALLAGAGTFLLPETRGQVLPDTVAHLEARERWGVFSRSLFFSLSIYIISHACLTYSSTFGIMRLECFLSLPIYHLML</sequence>
<protein>
    <submittedName>
        <fullName evidence="7">Solute carrier family 22 member 13</fullName>
    </submittedName>
</protein>
<keyword evidence="3 5" id="KW-1133">Transmembrane helix</keyword>
<dbReference type="Proteomes" id="UP000770661">
    <property type="component" value="Unassembled WGS sequence"/>
</dbReference>
<dbReference type="OrthoDB" id="512346at2759"/>
<organism evidence="7 8">
    <name type="scientific">Chionoecetes opilio</name>
    <name type="common">Atlantic snow crab</name>
    <name type="synonym">Cancer opilio</name>
    <dbReference type="NCBI Taxonomy" id="41210"/>
    <lineage>
        <taxon>Eukaryota</taxon>
        <taxon>Metazoa</taxon>
        <taxon>Ecdysozoa</taxon>
        <taxon>Arthropoda</taxon>
        <taxon>Crustacea</taxon>
        <taxon>Multicrustacea</taxon>
        <taxon>Malacostraca</taxon>
        <taxon>Eumalacostraca</taxon>
        <taxon>Eucarida</taxon>
        <taxon>Decapoda</taxon>
        <taxon>Pleocyemata</taxon>
        <taxon>Brachyura</taxon>
        <taxon>Eubrachyura</taxon>
        <taxon>Majoidea</taxon>
        <taxon>Majidae</taxon>
        <taxon>Chionoecetes</taxon>
    </lineage>
</organism>
<dbReference type="Pfam" id="PF00083">
    <property type="entry name" value="Sugar_tr"/>
    <property type="match status" value="1"/>
</dbReference>
<keyword evidence="2 5" id="KW-0812">Transmembrane</keyword>
<keyword evidence="8" id="KW-1185">Reference proteome</keyword>
<dbReference type="InterPro" id="IPR000477">
    <property type="entry name" value="RT_dom"/>
</dbReference>
<evidence type="ECO:0000256" key="1">
    <source>
        <dbReference type="ARBA" id="ARBA00004141"/>
    </source>
</evidence>
<dbReference type="PROSITE" id="PS50850">
    <property type="entry name" value="MFS"/>
    <property type="match status" value="1"/>
</dbReference>
<feature type="transmembrane region" description="Helical" evidence="5">
    <location>
        <begin position="563"/>
        <end position="582"/>
    </location>
</feature>
<proteinExistence type="predicted"/>
<comment type="subcellular location">
    <subcellularLocation>
        <location evidence="1">Membrane</location>
        <topology evidence="1">Multi-pass membrane protein</topology>
    </subcellularLocation>
</comment>
<dbReference type="GO" id="GO:0016020">
    <property type="term" value="C:membrane"/>
    <property type="evidence" value="ECO:0007669"/>
    <property type="project" value="UniProtKB-SubCell"/>
</dbReference>
<dbReference type="GO" id="GO:0022857">
    <property type="term" value="F:transmembrane transporter activity"/>
    <property type="evidence" value="ECO:0007669"/>
    <property type="project" value="InterPro"/>
</dbReference>
<evidence type="ECO:0000256" key="2">
    <source>
        <dbReference type="ARBA" id="ARBA00022692"/>
    </source>
</evidence>
<dbReference type="CDD" id="cd17317">
    <property type="entry name" value="MFS_SLC22"/>
    <property type="match status" value="1"/>
</dbReference>
<dbReference type="PANTHER" id="PTHR24064">
    <property type="entry name" value="SOLUTE CARRIER FAMILY 22 MEMBER"/>
    <property type="match status" value="1"/>
</dbReference>
<dbReference type="AlphaFoldDB" id="A0A8J5C135"/>
<dbReference type="EMBL" id="JACEEZ010020340">
    <property type="protein sequence ID" value="KAG0714663.1"/>
    <property type="molecule type" value="Genomic_DNA"/>
</dbReference>
<feature type="transmembrane region" description="Helical" evidence="5">
    <location>
        <begin position="503"/>
        <end position="521"/>
    </location>
</feature>
<evidence type="ECO:0000256" key="3">
    <source>
        <dbReference type="ARBA" id="ARBA00022989"/>
    </source>
</evidence>
<feature type="transmembrane region" description="Helical" evidence="5">
    <location>
        <begin position="20"/>
        <end position="40"/>
    </location>
</feature>
<feature type="transmembrane region" description="Helical" evidence="5">
    <location>
        <begin position="403"/>
        <end position="422"/>
    </location>
</feature>
<evidence type="ECO:0000256" key="5">
    <source>
        <dbReference type="SAM" id="Phobius"/>
    </source>
</evidence>
<reference evidence="7" key="1">
    <citation type="submission" date="2020-07" db="EMBL/GenBank/DDBJ databases">
        <title>The High-quality genome of the commercially important snow crab, Chionoecetes opilio.</title>
        <authorList>
            <person name="Jeong J.-H."/>
            <person name="Ryu S."/>
        </authorList>
    </citation>
    <scope>NUCLEOTIDE SEQUENCE</scope>
    <source>
        <strain evidence="7">MADBK_172401_WGS</strain>
        <tissue evidence="7">Digestive gland</tissue>
    </source>
</reference>
<dbReference type="InterPro" id="IPR005828">
    <property type="entry name" value="MFS_sugar_transport-like"/>
</dbReference>
<dbReference type="InterPro" id="IPR020846">
    <property type="entry name" value="MFS_dom"/>
</dbReference>
<comment type="caution">
    <text evidence="7">The sequence shown here is derived from an EMBL/GenBank/DDBJ whole genome shotgun (WGS) entry which is preliminary data.</text>
</comment>
<feature type="transmembrane region" description="Helical" evidence="5">
    <location>
        <begin position="344"/>
        <end position="365"/>
    </location>
</feature>
<feature type="transmembrane region" description="Helical" evidence="5">
    <location>
        <begin position="653"/>
        <end position="670"/>
    </location>
</feature>
<name>A0A8J5C135_CHIOP</name>
<feature type="transmembrane region" description="Helical" evidence="5">
    <location>
        <begin position="533"/>
        <end position="556"/>
    </location>
</feature>
<feature type="transmembrane region" description="Helical" evidence="5">
    <location>
        <begin position="377"/>
        <end position="397"/>
    </location>
</feature>
<evidence type="ECO:0000313" key="7">
    <source>
        <dbReference type="EMBL" id="KAG0714663.1"/>
    </source>
</evidence>